<protein>
    <recommendedName>
        <fullName evidence="1">Tubby C-terminal domain-containing protein</fullName>
    </recommendedName>
</protein>
<evidence type="ECO:0000259" key="1">
    <source>
        <dbReference type="Pfam" id="PF23728"/>
    </source>
</evidence>
<gene>
    <name evidence="2" type="ORF">QQS35_03125</name>
</gene>
<evidence type="ECO:0000313" key="2">
    <source>
        <dbReference type="EMBL" id="MDL4839452.1"/>
    </source>
</evidence>
<keyword evidence="3" id="KW-1185">Reference proteome</keyword>
<dbReference type="InterPro" id="IPR056944">
    <property type="entry name" value="Tubby_C-like"/>
</dbReference>
<dbReference type="RefSeq" id="WP_285930321.1">
    <property type="nucleotide sequence ID" value="NZ_JASTZU010000016.1"/>
</dbReference>
<evidence type="ECO:0000313" key="3">
    <source>
        <dbReference type="Proteomes" id="UP001235343"/>
    </source>
</evidence>
<proteinExistence type="predicted"/>
<dbReference type="EMBL" id="JASTZU010000016">
    <property type="protein sequence ID" value="MDL4839452.1"/>
    <property type="molecule type" value="Genomic_DNA"/>
</dbReference>
<sequence>MNQSQKYDFFFKLPFYRHSIKPIDIENAEGVTIGTLQRTYNNLVDRVIDAVLDLANKKNFNIKLKDYPDYNLLAKSIKYKEQLLNQKWSIHITEKEKIKKIGMFVDKTKISTNPRFEYIKNDQLYFFKKAPFDKNIYVEDKNNQLIAIVFYQQYTKMSNTYIQIQEESDLDRAELLLLAFIFTSNTD</sequence>
<accession>A0ABT7L2K7</accession>
<dbReference type="Pfam" id="PF23728">
    <property type="entry name" value="Tubby_C_like"/>
    <property type="match status" value="1"/>
</dbReference>
<comment type="caution">
    <text evidence="2">The sequence shown here is derived from an EMBL/GenBank/DDBJ whole genome shotgun (WGS) entry which is preliminary data.</text>
</comment>
<feature type="domain" description="Tubby C-terminal" evidence="1">
    <location>
        <begin position="9"/>
        <end position="183"/>
    </location>
</feature>
<dbReference type="Proteomes" id="UP001235343">
    <property type="component" value="Unassembled WGS sequence"/>
</dbReference>
<organism evidence="2 3">
    <name type="scientific">Aquibacillus rhizosphaerae</name>
    <dbReference type="NCBI Taxonomy" id="3051431"/>
    <lineage>
        <taxon>Bacteria</taxon>
        <taxon>Bacillati</taxon>
        <taxon>Bacillota</taxon>
        <taxon>Bacilli</taxon>
        <taxon>Bacillales</taxon>
        <taxon>Bacillaceae</taxon>
        <taxon>Aquibacillus</taxon>
    </lineage>
</organism>
<name>A0ABT7L2K7_9BACI</name>
<reference evidence="2 3" key="1">
    <citation type="submission" date="2023-06" db="EMBL/GenBank/DDBJ databases">
        <title>Aquibacillus rhizosphaerae LR5S19.</title>
        <authorList>
            <person name="Sun J.-Q."/>
        </authorList>
    </citation>
    <scope>NUCLEOTIDE SEQUENCE [LARGE SCALE GENOMIC DNA]</scope>
    <source>
        <strain evidence="2 3">LR5S19</strain>
    </source>
</reference>